<dbReference type="PROSITE" id="PS00478">
    <property type="entry name" value="LIM_DOMAIN_1"/>
    <property type="match status" value="2"/>
</dbReference>
<gene>
    <name evidence="8" type="ORF">WN51_12901</name>
</gene>
<dbReference type="STRING" id="166423.A0A0M9A1C4"/>
<evidence type="ECO:0000256" key="4">
    <source>
        <dbReference type="ARBA" id="ARBA00023038"/>
    </source>
</evidence>
<evidence type="ECO:0000259" key="7">
    <source>
        <dbReference type="PROSITE" id="PS50023"/>
    </source>
</evidence>
<dbReference type="Pfam" id="PF00412">
    <property type="entry name" value="LIM"/>
    <property type="match status" value="2"/>
</dbReference>
<evidence type="ECO:0000256" key="3">
    <source>
        <dbReference type="ARBA" id="ARBA00022833"/>
    </source>
</evidence>
<evidence type="ECO:0000256" key="6">
    <source>
        <dbReference type="SAM" id="MobiDB-lite"/>
    </source>
</evidence>
<keyword evidence="2" id="KW-0677">Repeat</keyword>
<feature type="compositionally biased region" description="Pro residues" evidence="6">
    <location>
        <begin position="354"/>
        <end position="363"/>
    </location>
</feature>
<name>A0A0M9A1C4_9HYME</name>
<feature type="compositionally biased region" description="Basic and acidic residues" evidence="6">
    <location>
        <begin position="115"/>
        <end position="125"/>
    </location>
</feature>
<dbReference type="PANTHER" id="PTHR45787:SF13">
    <property type="entry name" value="LD11652P"/>
    <property type="match status" value="1"/>
</dbReference>
<accession>A0A0M9A1C4</accession>
<protein>
    <submittedName>
        <fullName evidence="8">LIM domain transcription factor LMO4-B</fullName>
    </submittedName>
</protein>
<feature type="compositionally biased region" description="Gly residues" evidence="6">
    <location>
        <begin position="336"/>
        <end position="348"/>
    </location>
</feature>
<feature type="region of interest" description="Disordered" evidence="6">
    <location>
        <begin position="787"/>
        <end position="816"/>
    </location>
</feature>
<organism evidence="8 9">
    <name type="scientific">Melipona quadrifasciata</name>
    <dbReference type="NCBI Taxonomy" id="166423"/>
    <lineage>
        <taxon>Eukaryota</taxon>
        <taxon>Metazoa</taxon>
        <taxon>Ecdysozoa</taxon>
        <taxon>Arthropoda</taxon>
        <taxon>Hexapoda</taxon>
        <taxon>Insecta</taxon>
        <taxon>Pterygota</taxon>
        <taxon>Neoptera</taxon>
        <taxon>Endopterygota</taxon>
        <taxon>Hymenoptera</taxon>
        <taxon>Apocrita</taxon>
        <taxon>Aculeata</taxon>
        <taxon>Apoidea</taxon>
        <taxon>Anthophila</taxon>
        <taxon>Apidae</taxon>
        <taxon>Melipona</taxon>
    </lineage>
</organism>
<dbReference type="CDD" id="cd09386">
    <property type="entry name" value="LIM1_LMO4"/>
    <property type="match status" value="1"/>
</dbReference>
<feature type="compositionally biased region" description="Basic and acidic residues" evidence="6">
    <location>
        <begin position="267"/>
        <end position="279"/>
    </location>
</feature>
<keyword evidence="4 5" id="KW-0440">LIM domain</keyword>
<dbReference type="InterPro" id="IPR050945">
    <property type="entry name" value="LMO_RBTN_TF"/>
</dbReference>
<feature type="compositionally biased region" description="Low complexity" evidence="6">
    <location>
        <begin position="766"/>
        <end position="775"/>
    </location>
</feature>
<feature type="region of interest" description="Disordered" evidence="6">
    <location>
        <begin position="106"/>
        <end position="145"/>
    </location>
</feature>
<reference evidence="8 9" key="1">
    <citation type="submission" date="2015-07" db="EMBL/GenBank/DDBJ databases">
        <title>The genome of Melipona quadrifasciata.</title>
        <authorList>
            <person name="Pan H."/>
            <person name="Kapheim K."/>
        </authorList>
    </citation>
    <scope>NUCLEOTIDE SEQUENCE [LARGE SCALE GENOMIC DNA]</scope>
    <source>
        <strain evidence="8">0111107301</strain>
        <tissue evidence="8">Whole body</tissue>
    </source>
</reference>
<evidence type="ECO:0000256" key="2">
    <source>
        <dbReference type="ARBA" id="ARBA00022737"/>
    </source>
</evidence>
<feature type="region of interest" description="Disordered" evidence="6">
    <location>
        <begin position="304"/>
        <end position="431"/>
    </location>
</feature>
<dbReference type="CDD" id="cd09387">
    <property type="entry name" value="LIM2_LMO4"/>
    <property type="match status" value="1"/>
</dbReference>
<feature type="compositionally biased region" description="Polar residues" evidence="6">
    <location>
        <begin position="129"/>
        <end position="138"/>
    </location>
</feature>
<feature type="region of interest" description="Disordered" evidence="6">
    <location>
        <begin position="532"/>
        <end position="559"/>
    </location>
</feature>
<dbReference type="AlphaFoldDB" id="A0A0M9A1C4"/>
<keyword evidence="3 5" id="KW-0862">Zinc</keyword>
<dbReference type="OrthoDB" id="6352355at2759"/>
<proteinExistence type="predicted"/>
<evidence type="ECO:0000313" key="9">
    <source>
        <dbReference type="Proteomes" id="UP000053105"/>
    </source>
</evidence>
<dbReference type="GO" id="GO:0046872">
    <property type="term" value="F:metal ion binding"/>
    <property type="evidence" value="ECO:0007669"/>
    <property type="project" value="UniProtKB-KW"/>
</dbReference>
<sequence>MGYLPNGEEWGTCINQKLPINTWSKTNTDTERYNGKKAPSVLHPLHKTSCNVISVHTSYNKVSSSSCLLQTLKEIQGQAFGSVIAGNWELLERLVRSAGRIGIERMSQEGIGARSTRERPGRGEPRTPLTSTGPQSVQSGGGGGGGRARLTYVHLGNETRISGLFDCVSRMDVIVVSKYLTLSMMSSADMSLSYCLPLSTWWDVYTVFFKIRLEKSRLKICFVSFDASSGATLVQRKLAIGTVCPRDSLCAHAGKRLERKHQQRNGENARKEVEKERAHVPAVGGLVGPTLSLVKLASALTAGMNPHHPGHSAAYPHHPSLSSSPHHSGPHHGYSTGSGGGGGGGGGTTTTPDLPSPHSPPHGPAIDPATPYGSLQPGQGMGSNGHHHGGAGMMTDHPHHPGHPHPHLPGHPAYPPVNHNNNCTLKQEGGPSGPTGIQQCAGCGGQIVERWLLLAMDRYWHNGCLKCSYCGAALAEIGHSCYTRSGMILCKSDYRSVVRGSDDAGSSSKEHADTYTFVAGCCQPAGVLVPWRGDDGGSDGRSLKKLEGGGGGGSNDKGKKMTLMMEDLSCIIRERLVLLLREFDTSPEQAVANGREFCTIRHVKRVSWHRKDANPTQSSVHGKSLITGTASFAPLLSRKLIEYMSTLEVREKETVQLDCCLSYIRQMFGSSGACAGCGNAIPATELVMRAGGSVFHQKCFTCSKCGNQLVSGDRYYLLSGSPVCETDWHKIVKSSTVAAAAAAAAAGNGGAPVRKGGNPVGRPKKVQASPQPTPVVVPSQVDVVDVAVGGDPYSPPPPGHQQYHHHHHHHHHHHQMGLVHPGLAVQQTHLQASTYQEWSPWAQDTCD</sequence>
<dbReference type="Gene3D" id="2.10.110.10">
    <property type="entry name" value="Cysteine Rich Protein"/>
    <property type="match status" value="2"/>
</dbReference>
<feature type="domain" description="LIM zinc-binding" evidence="7">
    <location>
        <begin position="438"/>
        <end position="500"/>
    </location>
</feature>
<keyword evidence="9" id="KW-1185">Reference proteome</keyword>
<feature type="compositionally biased region" description="Low complexity" evidence="6">
    <location>
        <begin position="311"/>
        <end position="335"/>
    </location>
</feature>
<dbReference type="PROSITE" id="PS50023">
    <property type="entry name" value="LIM_DOMAIN_2"/>
    <property type="match status" value="2"/>
</dbReference>
<evidence type="ECO:0000313" key="8">
    <source>
        <dbReference type="EMBL" id="KOX75187.1"/>
    </source>
</evidence>
<feature type="region of interest" description="Disordered" evidence="6">
    <location>
        <begin position="257"/>
        <end position="281"/>
    </location>
</feature>
<evidence type="ECO:0000256" key="5">
    <source>
        <dbReference type="PROSITE-ProRule" id="PRU00125"/>
    </source>
</evidence>
<dbReference type="Proteomes" id="UP000053105">
    <property type="component" value="Unassembled WGS sequence"/>
</dbReference>
<dbReference type="PANTHER" id="PTHR45787">
    <property type="entry name" value="LD11652P"/>
    <property type="match status" value="1"/>
</dbReference>
<dbReference type="InterPro" id="IPR001781">
    <property type="entry name" value="Znf_LIM"/>
</dbReference>
<feature type="region of interest" description="Disordered" evidence="6">
    <location>
        <begin position="746"/>
        <end position="775"/>
    </location>
</feature>
<feature type="compositionally biased region" description="Basic residues" evidence="6">
    <location>
        <begin position="802"/>
        <end position="815"/>
    </location>
</feature>
<dbReference type="SMART" id="SM00132">
    <property type="entry name" value="LIM"/>
    <property type="match status" value="2"/>
</dbReference>
<keyword evidence="1 5" id="KW-0479">Metal-binding</keyword>
<feature type="domain" description="LIM zinc-binding" evidence="7">
    <location>
        <begin position="672"/>
        <end position="734"/>
    </location>
</feature>
<evidence type="ECO:0000256" key="1">
    <source>
        <dbReference type="ARBA" id="ARBA00022723"/>
    </source>
</evidence>
<dbReference type="EMBL" id="KQ435770">
    <property type="protein sequence ID" value="KOX75187.1"/>
    <property type="molecule type" value="Genomic_DNA"/>
</dbReference>
<dbReference type="SUPFAM" id="SSF57716">
    <property type="entry name" value="Glucocorticoid receptor-like (DNA-binding domain)"/>
    <property type="match status" value="3"/>
</dbReference>